<accession>A0A5J4YTQ3</accession>
<dbReference type="AlphaFoldDB" id="A0A5J4YTQ3"/>
<keyword evidence="2" id="KW-0378">Hydrolase</keyword>
<dbReference type="SUPFAM" id="SSF50249">
    <property type="entry name" value="Nucleic acid-binding proteins"/>
    <property type="match status" value="1"/>
</dbReference>
<dbReference type="InterPro" id="IPR012340">
    <property type="entry name" value="NA-bd_OB-fold"/>
</dbReference>
<dbReference type="EMBL" id="VRMN01000004">
    <property type="protein sequence ID" value="KAA8494736.1"/>
    <property type="molecule type" value="Genomic_DNA"/>
</dbReference>
<name>A0A5J4YTQ3_PORPP</name>
<dbReference type="GO" id="GO:0003723">
    <property type="term" value="F:RNA binding"/>
    <property type="evidence" value="ECO:0007669"/>
    <property type="project" value="InterPro"/>
</dbReference>
<comment type="caution">
    <text evidence="2">The sequence shown here is derived from an EMBL/GenBank/DDBJ whole genome shotgun (WGS) entry which is preliminary data.</text>
</comment>
<protein>
    <submittedName>
        <fullName evidence="2">Exosome complex exonuclease RRP44-like A</fullName>
    </submittedName>
</protein>
<dbReference type="Pfam" id="PF00773">
    <property type="entry name" value="RNB"/>
    <property type="match status" value="1"/>
</dbReference>
<evidence type="ECO:0000313" key="2">
    <source>
        <dbReference type="EMBL" id="KAA8494736.1"/>
    </source>
</evidence>
<dbReference type="GO" id="GO:0000177">
    <property type="term" value="C:cytoplasmic exosome (RNase complex)"/>
    <property type="evidence" value="ECO:0007669"/>
    <property type="project" value="TreeGrafter"/>
</dbReference>
<keyword evidence="3" id="KW-1185">Reference proteome</keyword>
<keyword evidence="2" id="KW-0540">Nuclease</keyword>
<evidence type="ECO:0000313" key="3">
    <source>
        <dbReference type="Proteomes" id="UP000324585"/>
    </source>
</evidence>
<proteinExistence type="predicted"/>
<keyword evidence="2" id="KW-0269">Exonuclease</keyword>
<dbReference type="PANTHER" id="PTHR23355">
    <property type="entry name" value="RIBONUCLEASE"/>
    <property type="match status" value="1"/>
</dbReference>
<dbReference type="GO" id="GO:0000176">
    <property type="term" value="C:nuclear exosome (RNase complex)"/>
    <property type="evidence" value="ECO:0007669"/>
    <property type="project" value="TreeGrafter"/>
</dbReference>
<sequence length="167" mass="19195">MFEPLLKTAAAYGIELDVSSNKTLNESLNRVELAFGKKDPYLSTLLRMLTTWRMSQAVYFSSGELGYSDYLHYGLAAPVCTHFTSPIRRYADVIVHRQLQACIGYSALPEVLYDSKLIKGFSNVMNELNRSAQYAPRKSVHLHTLMFFRHKAMRQQARTVRVQRIAW</sequence>
<dbReference type="GO" id="GO:0000175">
    <property type="term" value="F:3'-5'-RNA exonuclease activity"/>
    <property type="evidence" value="ECO:0007669"/>
    <property type="project" value="TreeGrafter"/>
</dbReference>
<dbReference type="GO" id="GO:0004519">
    <property type="term" value="F:endonuclease activity"/>
    <property type="evidence" value="ECO:0007669"/>
    <property type="project" value="TreeGrafter"/>
</dbReference>
<dbReference type="InterPro" id="IPR050180">
    <property type="entry name" value="RNR_Ribonuclease"/>
</dbReference>
<evidence type="ECO:0000259" key="1">
    <source>
        <dbReference type="Pfam" id="PF00773"/>
    </source>
</evidence>
<dbReference type="OrthoDB" id="2233at2759"/>
<dbReference type="PANTHER" id="PTHR23355:SF35">
    <property type="entry name" value="EXOSOME COMPLEX EXONUCLEASE RRP44"/>
    <property type="match status" value="1"/>
</dbReference>
<feature type="domain" description="RNB" evidence="1">
    <location>
        <begin position="23"/>
        <end position="103"/>
    </location>
</feature>
<dbReference type="InterPro" id="IPR001900">
    <property type="entry name" value="RNase_II/R"/>
</dbReference>
<gene>
    <name evidence="2" type="ORF">FVE85_2977</name>
</gene>
<dbReference type="GO" id="GO:0071031">
    <property type="term" value="P:nuclear mRNA surveillance of mRNA 3'-end processing"/>
    <property type="evidence" value="ECO:0007669"/>
    <property type="project" value="TreeGrafter"/>
</dbReference>
<dbReference type="GO" id="GO:0016075">
    <property type="term" value="P:rRNA catabolic process"/>
    <property type="evidence" value="ECO:0007669"/>
    <property type="project" value="TreeGrafter"/>
</dbReference>
<dbReference type="Proteomes" id="UP000324585">
    <property type="component" value="Unassembled WGS sequence"/>
</dbReference>
<organism evidence="2 3">
    <name type="scientific">Porphyridium purpureum</name>
    <name type="common">Red alga</name>
    <name type="synonym">Porphyridium cruentum</name>
    <dbReference type="NCBI Taxonomy" id="35688"/>
    <lineage>
        <taxon>Eukaryota</taxon>
        <taxon>Rhodophyta</taxon>
        <taxon>Bangiophyceae</taxon>
        <taxon>Porphyridiales</taxon>
        <taxon>Porphyridiaceae</taxon>
        <taxon>Porphyridium</taxon>
    </lineage>
</organism>
<reference evidence="3" key="1">
    <citation type="journal article" date="2019" name="Nat. Commun.">
        <title>Expansion of phycobilisome linker gene families in mesophilic red algae.</title>
        <authorList>
            <person name="Lee J."/>
            <person name="Kim D."/>
            <person name="Bhattacharya D."/>
            <person name="Yoon H.S."/>
        </authorList>
    </citation>
    <scope>NUCLEOTIDE SEQUENCE [LARGE SCALE GENOMIC DNA]</scope>
    <source>
        <strain evidence="3">CCMP 1328</strain>
    </source>
</reference>